<proteinExistence type="inferred from homology"/>
<evidence type="ECO:0000313" key="8">
    <source>
        <dbReference type="Proteomes" id="UP000321595"/>
    </source>
</evidence>
<dbReference type="SUPFAM" id="SSF48013">
    <property type="entry name" value="NusB-like"/>
    <property type="match status" value="1"/>
</dbReference>
<dbReference type="GO" id="GO:0031564">
    <property type="term" value="P:transcription antitermination"/>
    <property type="evidence" value="ECO:0007669"/>
    <property type="project" value="UniProtKB-KW"/>
</dbReference>
<sequence length="145" mass="16411">MRNRDDQAPYRKAALLVLASLDISPQETSEALRLERGTLREEFGPDLDANWHLVEERVEGVFSQMAKLNEEIQAVSPRWKMARMAPVDRSILRLGFWDILHGGYNAWAVINDCVELAKDYGEKGTPAFVNGLLDQMCKNHGISIL</sequence>
<comment type="similarity">
    <text evidence="1">Belongs to the NusB family.</text>
</comment>
<dbReference type="InterPro" id="IPR035926">
    <property type="entry name" value="NusB-like_sf"/>
</dbReference>
<evidence type="ECO:0000259" key="6">
    <source>
        <dbReference type="Pfam" id="PF01029"/>
    </source>
</evidence>
<dbReference type="EMBL" id="CP042467">
    <property type="protein sequence ID" value="QED29622.1"/>
    <property type="molecule type" value="Genomic_DNA"/>
</dbReference>
<evidence type="ECO:0000256" key="4">
    <source>
        <dbReference type="ARBA" id="ARBA00023015"/>
    </source>
</evidence>
<keyword evidence="2" id="KW-0889">Transcription antitermination</keyword>
<gene>
    <name evidence="7" type="ORF">FRD01_20760</name>
</gene>
<organism evidence="7 8">
    <name type="scientific">Microvenator marinus</name>
    <dbReference type="NCBI Taxonomy" id="2600177"/>
    <lineage>
        <taxon>Bacteria</taxon>
        <taxon>Deltaproteobacteria</taxon>
        <taxon>Bradymonadales</taxon>
        <taxon>Microvenatoraceae</taxon>
        <taxon>Microvenator</taxon>
    </lineage>
</organism>
<protein>
    <recommendedName>
        <fullName evidence="6">NusB/RsmB/TIM44 domain-containing protein</fullName>
    </recommendedName>
</protein>
<evidence type="ECO:0000256" key="1">
    <source>
        <dbReference type="ARBA" id="ARBA00005952"/>
    </source>
</evidence>
<dbReference type="InterPro" id="IPR006027">
    <property type="entry name" value="NusB_RsmB_TIM44"/>
</dbReference>
<keyword evidence="3" id="KW-0694">RNA-binding</keyword>
<evidence type="ECO:0000256" key="3">
    <source>
        <dbReference type="ARBA" id="ARBA00022884"/>
    </source>
</evidence>
<dbReference type="AlphaFoldDB" id="A0A5B8XUL3"/>
<name>A0A5B8XUL3_9DELT</name>
<dbReference type="Pfam" id="PF01029">
    <property type="entry name" value="NusB"/>
    <property type="match status" value="1"/>
</dbReference>
<keyword evidence="4" id="KW-0805">Transcription regulation</keyword>
<accession>A0A5B8XUL3</accession>
<dbReference type="RefSeq" id="WP_146962855.1">
    <property type="nucleotide sequence ID" value="NZ_CP042467.1"/>
</dbReference>
<evidence type="ECO:0000256" key="2">
    <source>
        <dbReference type="ARBA" id="ARBA00022814"/>
    </source>
</evidence>
<dbReference type="Gene3D" id="1.10.940.10">
    <property type="entry name" value="NusB-like"/>
    <property type="match status" value="1"/>
</dbReference>
<dbReference type="Proteomes" id="UP000321595">
    <property type="component" value="Chromosome"/>
</dbReference>
<evidence type="ECO:0000313" key="7">
    <source>
        <dbReference type="EMBL" id="QED29622.1"/>
    </source>
</evidence>
<feature type="domain" description="NusB/RsmB/TIM44" evidence="6">
    <location>
        <begin position="11"/>
        <end position="136"/>
    </location>
</feature>
<dbReference type="GO" id="GO:0003723">
    <property type="term" value="F:RNA binding"/>
    <property type="evidence" value="ECO:0007669"/>
    <property type="project" value="UniProtKB-KW"/>
</dbReference>
<reference evidence="7 8" key="1">
    <citation type="submission" date="2019-08" db="EMBL/GenBank/DDBJ databases">
        <authorList>
            <person name="Liang Q."/>
        </authorList>
    </citation>
    <scope>NUCLEOTIDE SEQUENCE [LARGE SCALE GENOMIC DNA]</scope>
    <source>
        <strain evidence="7 8">V1718</strain>
    </source>
</reference>
<dbReference type="GO" id="GO:0005829">
    <property type="term" value="C:cytosol"/>
    <property type="evidence" value="ECO:0007669"/>
    <property type="project" value="TreeGrafter"/>
</dbReference>
<keyword evidence="5" id="KW-0804">Transcription</keyword>
<evidence type="ECO:0000256" key="5">
    <source>
        <dbReference type="ARBA" id="ARBA00023163"/>
    </source>
</evidence>
<dbReference type="KEGG" id="bbae:FRD01_20760"/>
<dbReference type="GO" id="GO:0006353">
    <property type="term" value="P:DNA-templated transcription termination"/>
    <property type="evidence" value="ECO:0007669"/>
    <property type="project" value="InterPro"/>
</dbReference>
<keyword evidence="8" id="KW-1185">Reference proteome</keyword>
<dbReference type="OrthoDB" id="9797817at2"/>
<dbReference type="PANTHER" id="PTHR11078">
    <property type="entry name" value="N UTILIZATION SUBSTANCE PROTEIN B-RELATED"/>
    <property type="match status" value="1"/>
</dbReference>
<dbReference type="InterPro" id="IPR011605">
    <property type="entry name" value="NusB_fam"/>
</dbReference>
<dbReference type="PANTHER" id="PTHR11078:SF3">
    <property type="entry name" value="ANTITERMINATION NUSB DOMAIN-CONTAINING PROTEIN"/>
    <property type="match status" value="1"/>
</dbReference>